<keyword evidence="2" id="KW-0679">Respiratory chain</keyword>
<dbReference type="Pfam" id="PF05071">
    <property type="entry name" value="NDUFA12"/>
    <property type="match status" value="1"/>
</dbReference>
<keyword evidence="2" id="KW-0249">Electron transport</keyword>
<comment type="function">
    <text evidence="2">Accessory subunit of the mitochondrial membrane respiratory chain NADH dehydrogenase (Complex I), that is believed not to be involved in catalysis. Complex I functions in the transfer of electrons from NADH to the respiratory chain. The immediate electron acceptor for the enzyme is believed to be ubiquinone.</text>
</comment>
<dbReference type="GO" id="GO:0045271">
    <property type="term" value="C:respiratory chain complex I"/>
    <property type="evidence" value="ECO:0007669"/>
    <property type="project" value="InterPro"/>
</dbReference>
<sequence>MAVRSMATYRNHDGMNALSLIDRKKPTPSIPPSEKVFLGSNLITKWMTGVKYYGLQKTIEQAYTLGDIKFGECVGTDVNGNQYFENLDYPHGQHRWVEYADIHNYDAASVPPEWHGWMTHMQDAPGSDAREFITEKLKTKLEIDKGDHSIYDHHVGHTTYEMDTLLNHTMHRKRGFNIGGIKQKPEEEDKYHKHAGSAQNKGSTGRFESQKGMEYWDPADPDGAEALKKKPYVRTRSLDEN</sequence>
<dbReference type="GO" id="GO:0005743">
    <property type="term" value="C:mitochondrial inner membrane"/>
    <property type="evidence" value="ECO:0007669"/>
    <property type="project" value="UniProtKB-SubCell"/>
</dbReference>
<feature type="compositionally biased region" description="Polar residues" evidence="3">
    <location>
        <begin position="197"/>
        <end position="207"/>
    </location>
</feature>
<reference evidence="4" key="1">
    <citation type="submission" date="2021-01" db="EMBL/GenBank/DDBJ databases">
        <authorList>
            <person name="Corre E."/>
            <person name="Pelletier E."/>
            <person name="Niang G."/>
            <person name="Scheremetjew M."/>
            <person name="Finn R."/>
            <person name="Kale V."/>
            <person name="Holt S."/>
            <person name="Cochrane G."/>
            <person name="Meng A."/>
            <person name="Brown T."/>
            <person name="Cohen L."/>
        </authorList>
    </citation>
    <scope>NUCLEOTIDE SEQUENCE</scope>
    <source>
        <strain evidence="4">RCC1693</strain>
    </source>
</reference>
<feature type="region of interest" description="Disordered" evidence="3">
    <location>
        <begin position="186"/>
        <end position="241"/>
    </location>
</feature>
<evidence type="ECO:0000313" key="4">
    <source>
        <dbReference type="EMBL" id="CAD9441508.1"/>
    </source>
</evidence>
<organism evidence="4">
    <name type="scientific">Florenciella parvula</name>
    <dbReference type="NCBI Taxonomy" id="236787"/>
    <lineage>
        <taxon>Eukaryota</taxon>
        <taxon>Sar</taxon>
        <taxon>Stramenopiles</taxon>
        <taxon>Ochrophyta</taxon>
        <taxon>Dictyochophyceae</taxon>
        <taxon>Florenciellales</taxon>
        <taxon>Florenciella</taxon>
    </lineage>
</organism>
<dbReference type="EMBL" id="HBGT01028544">
    <property type="protein sequence ID" value="CAD9441508.1"/>
    <property type="molecule type" value="Transcribed_RNA"/>
</dbReference>
<comment type="similarity">
    <text evidence="1 2">Belongs to the complex I NDUFA12 subunit family.</text>
</comment>
<accession>A0A7S2GA95</accession>
<keyword evidence="2" id="KW-0999">Mitochondrion inner membrane</keyword>
<gene>
    <name evidence="4" type="ORF">FPAR1323_LOCUS14896</name>
</gene>
<evidence type="ECO:0000256" key="1">
    <source>
        <dbReference type="ARBA" id="ARBA00007355"/>
    </source>
</evidence>
<dbReference type="AlphaFoldDB" id="A0A7S2GA95"/>
<name>A0A7S2GA95_9STRA</name>
<evidence type="ECO:0000256" key="2">
    <source>
        <dbReference type="RuleBase" id="RU363103"/>
    </source>
</evidence>
<protein>
    <recommendedName>
        <fullName evidence="2">NADH dehydrogenase [ubiquinone] 1 alpha subcomplex subunit 12</fullName>
    </recommendedName>
</protein>
<dbReference type="PANTHER" id="PTHR12910:SF2">
    <property type="entry name" value="NADH DEHYDROGENASE [UBIQUINONE] 1 ALPHA SUBCOMPLEX SUBUNIT 12"/>
    <property type="match status" value="1"/>
</dbReference>
<proteinExistence type="inferred from homology"/>
<dbReference type="PANTHER" id="PTHR12910">
    <property type="entry name" value="NADH-UBIQUINONE OXIDOREDUCTASE SUBUNIT B17.2"/>
    <property type="match status" value="1"/>
</dbReference>
<comment type="subcellular location">
    <subcellularLocation>
        <location evidence="2">Mitochondrion inner membrane</location>
        <topology evidence="2">Peripheral membrane protein</topology>
        <orientation evidence="2">Matrix side</orientation>
    </subcellularLocation>
</comment>
<dbReference type="InterPro" id="IPR007763">
    <property type="entry name" value="NDUFA12"/>
</dbReference>
<evidence type="ECO:0000256" key="3">
    <source>
        <dbReference type="SAM" id="MobiDB-lite"/>
    </source>
</evidence>
<dbReference type="GO" id="GO:0006979">
    <property type="term" value="P:response to oxidative stress"/>
    <property type="evidence" value="ECO:0007669"/>
    <property type="project" value="TreeGrafter"/>
</dbReference>
<keyword evidence="2" id="KW-0472">Membrane</keyword>
<keyword evidence="2" id="KW-0496">Mitochondrion</keyword>
<keyword evidence="2" id="KW-0813">Transport</keyword>